<sequence>MTPLPVVKPFPSIAAMALMGKAINNLHPCDASSVGGFCLFSRPRNVCNIFITHHKIFCRKEVKISEKHSDISRFG</sequence>
<reference evidence="1 2" key="1">
    <citation type="journal article" date="2024" name="G3 (Bethesda)">
        <title>Genome assembly of Hibiscus sabdariffa L. provides insights into metabolisms of medicinal natural products.</title>
        <authorList>
            <person name="Kim T."/>
        </authorList>
    </citation>
    <scope>NUCLEOTIDE SEQUENCE [LARGE SCALE GENOMIC DNA]</scope>
    <source>
        <strain evidence="1">TK-2024</strain>
        <tissue evidence="1">Old leaves</tissue>
    </source>
</reference>
<gene>
    <name evidence="1" type="ORF">V6N11_015847</name>
</gene>
<dbReference type="EMBL" id="JBBPBN010000004">
    <property type="protein sequence ID" value="KAK9040706.1"/>
    <property type="molecule type" value="Genomic_DNA"/>
</dbReference>
<organism evidence="1 2">
    <name type="scientific">Hibiscus sabdariffa</name>
    <name type="common">roselle</name>
    <dbReference type="NCBI Taxonomy" id="183260"/>
    <lineage>
        <taxon>Eukaryota</taxon>
        <taxon>Viridiplantae</taxon>
        <taxon>Streptophyta</taxon>
        <taxon>Embryophyta</taxon>
        <taxon>Tracheophyta</taxon>
        <taxon>Spermatophyta</taxon>
        <taxon>Magnoliopsida</taxon>
        <taxon>eudicotyledons</taxon>
        <taxon>Gunneridae</taxon>
        <taxon>Pentapetalae</taxon>
        <taxon>rosids</taxon>
        <taxon>malvids</taxon>
        <taxon>Malvales</taxon>
        <taxon>Malvaceae</taxon>
        <taxon>Malvoideae</taxon>
        <taxon>Hibiscus</taxon>
    </lineage>
</organism>
<comment type="caution">
    <text evidence="1">The sequence shown here is derived from an EMBL/GenBank/DDBJ whole genome shotgun (WGS) entry which is preliminary data.</text>
</comment>
<evidence type="ECO:0000313" key="1">
    <source>
        <dbReference type="EMBL" id="KAK9040706.1"/>
    </source>
</evidence>
<name>A0ABR2TT89_9ROSI</name>
<dbReference type="Proteomes" id="UP001396334">
    <property type="component" value="Unassembled WGS sequence"/>
</dbReference>
<accession>A0ABR2TT89</accession>
<keyword evidence="2" id="KW-1185">Reference proteome</keyword>
<protein>
    <submittedName>
        <fullName evidence="1">Uncharacterized protein</fullName>
    </submittedName>
</protein>
<proteinExistence type="predicted"/>
<evidence type="ECO:0000313" key="2">
    <source>
        <dbReference type="Proteomes" id="UP001396334"/>
    </source>
</evidence>